<organism evidence="1 2">
    <name type="scientific">Leucogyrophana mollusca</name>
    <dbReference type="NCBI Taxonomy" id="85980"/>
    <lineage>
        <taxon>Eukaryota</taxon>
        <taxon>Fungi</taxon>
        <taxon>Dikarya</taxon>
        <taxon>Basidiomycota</taxon>
        <taxon>Agaricomycotina</taxon>
        <taxon>Agaricomycetes</taxon>
        <taxon>Agaricomycetidae</taxon>
        <taxon>Boletales</taxon>
        <taxon>Boletales incertae sedis</taxon>
        <taxon>Leucogyrophana</taxon>
    </lineage>
</organism>
<comment type="caution">
    <text evidence="1">The sequence shown here is derived from an EMBL/GenBank/DDBJ whole genome shotgun (WGS) entry which is preliminary data.</text>
</comment>
<proteinExistence type="predicted"/>
<dbReference type="Proteomes" id="UP000790709">
    <property type="component" value="Unassembled WGS sequence"/>
</dbReference>
<dbReference type="EMBL" id="MU266517">
    <property type="protein sequence ID" value="KAH7921636.1"/>
    <property type="molecule type" value="Genomic_DNA"/>
</dbReference>
<evidence type="ECO:0000313" key="2">
    <source>
        <dbReference type="Proteomes" id="UP000790709"/>
    </source>
</evidence>
<keyword evidence="2" id="KW-1185">Reference proteome</keyword>
<sequence>MYELLNTFNTVLTVAVASAITLTYYYGDDALRMFKILLYSCGYTKGDGKGVVPGPWGDTRFTRFSHGATLAVQWRQQYGSLYRVFCGSIPEIVVTDPDDVRKLYSGDSRTHLKTINTSFGVYMGKVLGLSVGFLDRDDWKRVRLHTDPHWTAAMTKESVPSMLDDTVDWINQLPSLPVVRHDPANEKDLIIESADLQSELPFKMIARRLFGETMDEKLFRELYSLNKVHERIMANAFLVGKIHQWKLVSYLPTKANYDNKWFQKHWAELLHRVAREGKEKGISTAVGVMYDTMQSGGMSFDEFSHTVDEMLFTNFDGATMSVSWVVTLVAQNPDIQARLVAEIAGVLKDETLGATRSERLTAYMMKTNSLLHYCCLEASRLNPVLYFALPEVIHEAKTLGGYYLPKHSSIIIDAFTINRTAPIWGKDAEVYRPDRFATLSPADYRYSLWRFGMGPRKCVGQYFGDKMVKVCLFQIIEQYEVTAFGNLGIRSDKFVSSPAATLRFRPRAQLA</sequence>
<gene>
    <name evidence="1" type="ORF">BV22DRAFT_1038398</name>
</gene>
<protein>
    <submittedName>
        <fullName evidence="1">Cytochrome P450</fullName>
    </submittedName>
</protein>
<accession>A0ACB8B769</accession>
<name>A0ACB8B769_9AGAM</name>
<evidence type="ECO:0000313" key="1">
    <source>
        <dbReference type="EMBL" id="KAH7921636.1"/>
    </source>
</evidence>
<reference evidence="1" key="1">
    <citation type="journal article" date="2021" name="New Phytol.">
        <title>Evolutionary innovations through gain and loss of genes in the ectomycorrhizal Boletales.</title>
        <authorList>
            <person name="Wu G."/>
            <person name="Miyauchi S."/>
            <person name="Morin E."/>
            <person name="Kuo A."/>
            <person name="Drula E."/>
            <person name="Varga T."/>
            <person name="Kohler A."/>
            <person name="Feng B."/>
            <person name="Cao Y."/>
            <person name="Lipzen A."/>
            <person name="Daum C."/>
            <person name="Hundley H."/>
            <person name="Pangilinan J."/>
            <person name="Johnson J."/>
            <person name="Barry K."/>
            <person name="LaButti K."/>
            <person name="Ng V."/>
            <person name="Ahrendt S."/>
            <person name="Min B."/>
            <person name="Choi I.G."/>
            <person name="Park H."/>
            <person name="Plett J.M."/>
            <person name="Magnuson J."/>
            <person name="Spatafora J.W."/>
            <person name="Nagy L.G."/>
            <person name="Henrissat B."/>
            <person name="Grigoriev I.V."/>
            <person name="Yang Z.L."/>
            <person name="Xu J."/>
            <person name="Martin F.M."/>
        </authorList>
    </citation>
    <scope>NUCLEOTIDE SEQUENCE</scope>
    <source>
        <strain evidence="1">KUC20120723A-06</strain>
    </source>
</reference>